<keyword evidence="2" id="KW-0479">Metal-binding</keyword>
<evidence type="ECO:0000256" key="4">
    <source>
        <dbReference type="ARBA" id="ARBA00022764"/>
    </source>
</evidence>
<accession>A0A3B0VNX8</accession>
<dbReference type="GO" id="GO:0004252">
    <property type="term" value="F:serine-type endopeptidase activity"/>
    <property type="evidence" value="ECO:0007669"/>
    <property type="project" value="InterPro"/>
</dbReference>
<dbReference type="Pfam" id="PF03411">
    <property type="entry name" value="Peptidase_M74"/>
    <property type="match status" value="1"/>
</dbReference>
<protein>
    <recommendedName>
        <fullName evidence="9">Murein endopeptidase</fullName>
    </recommendedName>
</protein>
<dbReference type="GO" id="GO:0030288">
    <property type="term" value="C:outer membrane-bounded periplasmic space"/>
    <property type="evidence" value="ECO:0007669"/>
    <property type="project" value="InterPro"/>
</dbReference>
<evidence type="ECO:0008006" key="9">
    <source>
        <dbReference type="Google" id="ProtNLM"/>
    </source>
</evidence>
<evidence type="ECO:0000256" key="5">
    <source>
        <dbReference type="ARBA" id="ARBA00022801"/>
    </source>
</evidence>
<dbReference type="GO" id="GO:0006508">
    <property type="term" value="P:proteolysis"/>
    <property type="evidence" value="ECO:0007669"/>
    <property type="project" value="UniProtKB-KW"/>
</dbReference>
<dbReference type="InterPro" id="IPR005073">
    <property type="entry name" value="Peptidase_M74"/>
</dbReference>
<evidence type="ECO:0000256" key="1">
    <source>
        <dbReference type="ARBA" id="ARBA00022670"/>
    </source>
</evidence>
<keyword evidence="4" id="KW-0574">Periplasm</keyword>
<reference evidence="8" key="1">
    <citation type="submission" date="2018-06" db="EMBL/GenBank/DDBJ databases">
        <authorList>
            <person name="Zhirakovskaya E."/>
        </authorList>
    </citation>
    <scope>NUCLEOTIDE SEQUENCE</scope>
</reference>
<dbReference type="GO" id="GO:0008237">
    <property type="term" value="F:metallopeptidase activity"/>
    <property type="evidence" value="ECO:0007669"/>
    <property type="project" value="UniProtKB-KW"/>
</dbReference>
<keyword evidence="6" id="KW-0862">Zinc</keyword>
<keyword evidence="7" id="KW-0482">Metalloprotease</keyword>
<keyword evidence="3" id="KW-0732">Signal</keyword>
<organism evidence="8">
    <name type="scientific">hydrothermal vent metagenome</name>
    <dbReference type="NCBI Taxonomy" id="652676"/>
    <lineage>
        <taxon>unclassified sequences</taxon>
        <taxon>metagenomes</taxon>
        <taxon>ecological metagenomes</taxon>
    </lineage>
</organism>
<evidence type="ECO:0000256" key="7">
    <source>
        <dbReference type="ARBA" id="ARBA00023049"/>
    </source>
</evidence>
<keyword evidence="1" id="KW-0645">Protease</keyword>
<dbReference type="AlphaFoldDB" id="A0A3B0VNX8"/>
<evidence type="ECO:0000256" key="2">
    <source>
        <dbReference type="ARBA" id="ARBA00022723"/>
    </source>
</evidence>
<name>A0A3B0VNX8_9ZZZZ</name>
<dbReference type="InterPro" id="IPR009045">
    <property type="entry name" value="Zn_M74/Hedgehog-like"/>
</dbReference>
<dbReference type="EMBL" id="UOEW01000045">
    <property type="protein sequence ID" value="VAW33866.1"/>
    <property type="molecule type" value="Genomic_DNA"/>
</dbReference>
<keyword evidence="5" id="KW-0378">Hydrolase</keyword>
<proteinExistence type="predicted"/>
<dbReference type="Gene3D" id="3.30.1380.10">
    <property type="match status" value="1"/>
</dbReference>
<evidence type="ECO:0000313" key="8">
    <source>
        <dbReference type="EMBL" id="VAW33866.1"/>
    </source>
</evidence>
<evidence type="ECO:0000256" key="3">
    <source>
        <dbReference type="ARBA" id="ARBA00022729"/>
    </source>
</evidence>
<dbReference type="SUPFAM" id="SSF55166">
    <property type="entry name" value="Hedgehog/DD-peptidase"/>
    <property type="match status" value="1"/>
</dbReference>
<sequence>MWKYFSILSLLLNSSAIADESVCYGTTSKGRLEGGVQLPSEGNNFVSYSKTAEIVGRTYVHSKVKEIMLASYQQLETEAPGKVFKYAETGFKEGGQFKPHKTHRNGLSVDFMVPVIKANGDSDHLPTHYFNKLGYSIEFDSAGKYDKYEIDYEALAAHIVSLHKMAIEKGVDLWRVIFDPKLQPYLMRTKYGEYLNKHIQFSKKRSWVRHDEHYHVDFEVPCQK</sequence>
<dbReference type="GO" id="GO:0046872">
    <property type="term" value="F:metal ion binding"/>
    <property type="evidence" value="ECO:0007669"/>
    <property type="project" value="UniProtKB-KW"/>
</dbReference>
<evidence type="ECO:0000256" key="6">
    <source>
        <dbReference type="ARBA" id="ARBA00022833"/>
    </source>
</evidence>
<gene>
    <name evidence="8" type="ORF">MNBD_GAMMA01-2029</name>
</gene>